<evidence type="ECO:0000313" key="5">
    <source>
        <dbReference type="EMBL" id="OCA15701.1"/>
    </source>
</evidence>
<dbReference type="Pfam" id="PF00059">
    <property type="entry name" value="Lectin_C"/>
    <property type="match status" value="1"/>
</dbReference>
<feature type="region of interest" description="Disordered" evidence="2">
    <location>
        <begin position="118"/>
        <end position="177"/>
    </location>
</feature>
<keyword evidence="3" id="KW-1133">Transmembrane helix</keyword>
<accession>A0A1B8XYE6</accession>
<feature type="compositionally biased region" description="Polar residues" evidence="2">
    <location>
        <begin position="158"/>
        <end position="177"/>
    </location>
</feature>
<dbReference type="InterPro" id="IPR016187">
    <property type="entry name" value="CTDL_fold"/>
</dbReference>
<sequence>MPQSVPTCTLRLLCGLSALCAVILILNIVVTFTKTHYLGSRGKQSFHRERSWLTYILGSTQWFENIGDLSDPLWRIHGDSVDFISISGEAAFNMAHIIAQEDLSRQLSQYANSMSKRGLLQPNVDKQGKGNTHGRSTSPNHINPPTGSLQGNPPLHSLQGTKAESPSPTPSTQRKQSFVGNGIKCFGKIQIDYIYCPPTVPLLPPPLSHYCPPTVPLLPPHCPTTARPLSHYCPPHCPTTAPPLSHYCPPPVPLLPPHCPTTAPPTVPLLPPHCPILPPHCPTTARPLSHYCPPTVPLLPPHCPTTAPHCPTTAPHCPTTAPPLSHYCPPPLSHYCPPLSHYCPPLSHYCPPTVPLLPPPTVPLLPPHCPTTAPPLSHYCPPLSHYCPPLSHYCPPLSHYCPPLSHYCPPLYWIEGQPDNWAGHGKGGGEDCVTSSTEGKWNDDQCSEKYYFICEKKRETK</sequence>
<organism evidence="5">
    <name type="scientific">Xenopus tropicalis</name>
    <name type="common">Western clawed frog</name>
    <name type="synonym">Silurana tropicalis</name>
    <dbReference type="NCBI Taxonomy" id="8364"/>
    <lineage>
        <taxon>Eukaryota</taxon>
        <taxon>Metazoa</taxon>
        <taxon>Chordata</taxon>
        <taxon>Craniata</taxon>
        <taxon>Vertebrata</taxon>
        <taxon>Euteleostomi</taxon>
        <taxon>Amphibia</taxon>
        <taxon>Batrachia</taxon>
        <taxon>Anura</taxon>
        <taxon>Pipoidea</taxon>
        <taxon>Pipidae</taxon>
        <taxon>Xenopodinae</taxon>
        <taxon>Xenopus</taxon>
        <taxon>Silurana</taxon>
    </lineage>
</organism>
<reference evidence="5" key="2">
    <citation type="journal article" date="2010" name="Science">
        <title>The genome of the Western clawed frog Xenopus tropicalis.</title>
        <authorList>
            <person name="Hellsten U."/>
            <person name="Harland R.M."/>
            <person name="Gilchrist M.J."/>
            <person name="Hendrix D."/>
            <person name="Jurka J."/>
            <person name="Kapitonov V."/>
            <person name="Ovcharenko I."/>
            <person name="Putnam N.H."/>
            <person name="Shu S."/>
            <person name="Taher L."/>
            <person name="Blitz I.L."/>
            <person name="Blumberg B."/>
            <person name="Dichmann D.S."/>
            <person name="Dubchak I."/>
            <person name="Amaya E."/>
            <person name="Detter J.C."/>
            <person name="Fletcher R."/>
            <person name="Gerhard D.S."/>
            <person name="Goodstein D."/>
            <person name="Graves T."/>
            <person name="Grigoriev I.V."/>
            <person name="Grimwood J."/>
            <person name="Kawashima T."/>
            <person name="Lindquist E."/>
            <person name="Lucas S.M."/>
            <person name="Mead P.E."/>
            <person name="Mitros T."/>
            <person name="Ogino H."/>
            <person name="Ohta Y."/>
            <person name="Poliakov A.V."/>
            <person name="Pollet N."/>
            <person name="Robert J."/>
            <person name="Salamov A."/>
            <person name="Sater A.K."/>
            <person name="Schmutz J."/>
            <person name="Terry A."/>
            <person name="Vize P.D."/>
            <person name="Warren W.C."/>
            <person name="Wells D."/>
            <person name="Wills A."/>
            <person name="Wilson R.K."/>
            <person name="Zimmerman L.B."/>
            <person name="Zorn A.M."/>
            <person name="Grainger R."/>
            <person name="Grammer T."/>
            <person name="Khokha M.K."/>
            <person name="Richardson P.M."/>
            <person name="Rokhsar D.S."/>
        </authorList>
    </citation>
    <scope>NUCLEOTIDE SEQUENCE [LARGE SCALE GENOMIC DNA]</scope>
    <source>
        <strain evidence="5">Nigerian</strain>
    </source>
</reference>
<reference evidence="5" key="1">
    <citation type="submission" date="2009-11" db="EMBL/GenBank/DDBJ databases">
        <authorList>
            <consortium name="US DOE Joint Genome Institute (JGI-PGF)"/>
            <person name="Ottilar R."/>
            <person name="Schmutz J."/>
            <person name="Salamov A."/>
            <person name="Cheng J.F."/>
            <person name="Lucas S."/>
            <person name="Pitluck S."/>
            <person name="Gundlach H."/>
            <person name="Guo Y."/>
            <person name="Haberer G."/>
            <person name="Nasrallah J."/>
            <person name="Mayer K.F.X."/>
            <person name="van de Peer Y."/>
            <person name="Weigel D."/>
            <person name="Grigoriev I.V."/>
        </authorList>
    </citation>
    <scope>NUCLEOTIDE SEQUENCE</scope>
    <source>
        <strain evidence="5">Nigerian</strain>
    </source>
</reference>
<dbReference type="PROSITE" id="PS00615">
    <property type="entry name" value="C_TYPE_LECTIN_1"/>
    <property type="match status" value="1"/>
</dbReference>
<evidence type="ECO:0000256" key="2">
    <source>
        <dbReference type="SAM" id="MobiDB-lite"/>
    </source>
</evidence>
<dbReference type="InterPro" id="IPR016186">
    <property type="entry name" value="C-type_lectin-like/link_sf"/>
</dbReference>
<evidence type="ECO:0000256" key="3">
    <source>
        <dbReference type="SAM" id="Phobius"/>
    </source>
</evidence>
<dbReference type="PROSITE" id="PS50041">
    <property type="entry name" value="C_TYPE_LECTIN_2"/>
    <property type="match status" value="1"/>
</dbReference>
<dbReference type="SUPFAM" id="SSF56436">
    <property type="entry name" value="C-type lectin-like"/>
    <property type="match status" value="1"/>
</dbReference>
<proteinExistence type="predicted"/>
<reference evidence="5" key="3">
    <citation type="submission" date="2016-05" db="EMBL/GenBank/DDBJ databases">
        <title>WGS assembly of Xenopus tropicalis.</title>
        <authorList>
            <person name="Sessions A."/>
            <person name="Jenkins J."/>
            <person name="Mitros T."/>
            <person name="Lyons J.T."/>
            <person name="Dichmann D.S."/>
            <person name="Robert J."/>
            <person name="Harland R.M."/>
            <person name="Rokhsar D.S."/>
        </authorList>
    </citation>
    <scope>NUCLEOTIDE SEQUENCE</scope>
    <source>
        <strain evidence="5">Nigerian</strain>
    </source>
</reference>
<name>A0A1B8XYE6_XENTR</name>
<evidence type="ECO:0000256" key="1">
    <source>
        <dbReference type="ARBA" id="ARBA00023157"/>
    </source>
</evidence>
<keyword evidence="3" id="KW-0812">Transmembrane</keyword>
<dbReference type="InterPro" id="IPR001304">
    <property type="entry name" value="C-type_lectin-like"/>
</dbReference>
<feature type="domain" description="C-type lectin" evidence="4">
    <location>
        <begin position="413"/>
        <end position="455"/>
    </location>
</feature>
<protein>
    <recommendedName>
        <fullName evidence="4">C-type lectin domain-containing protein</fullName>
    </recommendedName>
</protein>
<keyword evidence="1" id="KW-1015">Disulfide bond</keyword>
<gene>
    <name evidence="5" type="ORF">XENTR_v90029377mg</name>
</gene>
<feature type="transmembrane region" description="Helical" evidence="3">
    <location>
        <begin position="12"/>
        <end position="32"/>
    </location>
</feature>
<feature type="compositionally biased region" description="Polar residues" evidence="2">
    <location>
        <begin position="129"/>
        <end position="151"/>
    </location>
</feature>
<dbReference type="EMBL" id="KV460755">
    <property type="protein sequence ID" value="OCA15701.1"/>
    <property type="molecule type" value="Genomic_DNA"/>
</dbReference>
<dbReference type="AlphaFoldDB" id="A0A1B8XYE6"/>
<keyword evidence="3" id="KW-0472">Membrane</keyword>
<dbReference type="InterPro" id="IPR018378">
    <property type="entry name" value="C-type_lectin_CS"/>
</dbReference>
<evidence type="ECO:0000259" key="4">
    <source>
        <dbReference type="PROSITE" id="PS50041"/>
    </source>
</evidence>
<dbReference type="Gene3D" id="3.10.100.10">
    <property type="entry name" value="Mannose-Binding Protein A, subunit A"/>
    <property type="match status" value="1"/>
</dbReference>